<protein>
    <submittedName>
        <fullName evidence="2">Uncharacterized protein</fullName>
    </submittedName>
</protein>
<dbReference type="KEGG" id="ssck:SPSK_02736"/>
<reference evidence="2 3" key="2">
    <citation type="journal article" date="2015" name="Eukaryot. Cell">
        <title>Asexual propagation of a virulent clone complex in a human and feline outbreak of sporotrichosis.</title>
        <authorList>
            <person name="Teixeira Mde M."/>
            <person name="Rodrigues A.M."/>
            <person name="Tsui C.K."/>
            <person name="de Almeida L.G."/>
            <person name="Van Diepeningen A.D."/>
            <person name="van den Ende B.G."/>
            <person name="Fernandes G.F."/>
            <person name="Kano R."/>
            <person name="Hamelin R.C."/>
            <person name="Lopes-Bezerra L.M."/>
            <person name="Vasconcelos A.T."/>
            <person name="de Hoog S."/>
            <person name="de Camargo Z.P."/>
            <person name="Felipe M.S."/>
        </authorList>
    </citation>
    <scope>NUCLEOTIDE SEQUENCE [LARGE SCALE GENOMIC DNA]</scope>
    <source>
        <strain evidence="2 3">1099-18</strain>
    </source>
</reference>
<evidence type="ECO:0000256" key="1">
    <source>
        <dbReference type="SAM" id="MobiDB-lite"/>
    </source>
</evidence>
<gene>
    <name evidence="2" type="ORF">SPSK_02736</name>
</gene>
<sequence length="219" mass="24270">MCQAVPDSRDNLREVEFKQNDDDGQQAERDEKGPRTCGGGTWRLAPKNVLVLLDATDWADWADWGAGIASFGVFWWGEYVVMAAWRLLACNCPPVGDPPDVSGVAVVVVPAHCDEMWSISGARIGAERPGVRTHRVSCTARRREAQNASPRYYKSEDGKEMSPEHDRVTWIYGKSVGFKACETKGLRRNKVLFPVLLNHVVPASVERGAPRQNCAFVGK</sequence>
<accession>A0A0F2M9T3</accession>
<proteinExistence type="predicted"/>
<dbReference type="GeneID" id="27664880"/>
<dbReference type="AlphaFoldDB" id="A0A0F2M9T3"/>
<feature type="region of interest" description="Disordered" evidence="1">
    <location>
        <begin position="17"/>
        <end position="38"/>
    </location>
</feature>
<reference evidence="2 3" key="1">
    <citation type="journal article" date="2014" name="BMC Genomics">
        <title>Comparative genomics of the major fungal agents of human and animal Sporotrichosis: Sporothrix schenckii and Sporothrix brasiliensis.</title>
        <authorList>
            <person name="Teixeira M.M."/>
            <person name="de Almeida L.G."/>
            <person name="Kubitschek-Barreira P."/>
            <person name="Alves F.L."/>
            <person name="Kioshima E.S."/>
            <person name="Abadio A.K."/>
            <person name="Fernandes L."/>
            <person name="Derengowski L.S."/>
            <person name="Ferreira K.S."/>
            <person name="Souza R.C."/>
            <person name="Ruiz J.C."/>
            <person name="de Andrade N.C."/>
            <person name="Paes H.C."/>
            <person name="Nicola A.M."/>
            <person name="Albuquerque P."/>
            <person name="Gerber A.L."/>
            <person name="Martins V.P."/>
            <person name="Peconick L.D."/>
            <person name="Neto A.V."/>
            <person name="Chaucanez C.B."/>
            <person name="Silva P.A."/>
            <person name="Cunha O.L."/>
            <person name="de Oliveira F.F."/>
            <person name="dos Santos T.C."/>
            <person name="Barros A.L."/>
            <person name="Soares M.A."/>
            <person name="de Oliveira L.M."/>
            <person name="Marini M.M."/>
            <person name="Villalobos-Duno H."/>
            <person name="Cunha M.M."/>
            <person name="de Hoog S."/>
            <person name="da Silveira J.F."/>
            <person name="Henrissat B."/>
            <person name="Nino-Vega G.A."/>
            <person name="Cisalpino P.S."/>
            <person name="Mora-Montes H.M."/>
            <person name="Almeida S.R."/>
            <person name="Stajich J.E."/>
            <person name="Lopes-Bezerra L.M."/>
            <person name="Vasconcelos A.T."/>
            <person name="Felipe M.S."/>
        </authorList>
    </citation>
    <scope>NUCLEOTIDE SEQUENCE [LARGE SCALE GENOMIC DNA]</scope>
    <source>
        <strain evidence="2 3">1099-18</strain>
    </source>
</reference>
<comment type="caution">
    <text evidence="2">The sequence shown here is derived from an EMBL/GenBank/DDBJ whole genome shotgun (WGS) entry which is preliminary data.</text>
</comment>
<dbReference type="RefSeq" id="XP_016589114.1">
    <property type="nucleotide sequence ID" value="XM_016729603.1"/>
</dbReference>
<organism evidence="2 3">
    <name type="scientific">Sporothrix schenckii 1099-18</name>
    <dbReference type="NCBI Taxonomy" id="1397361"/>
    <lineage>
        <taxon>Eukaryota</taxon>
        <taxon>Fungi</taxon>
        <taxon>Dikarya</taxon>
        <taxon>Ascomycota</taxon>
        <taxon>Pezizomycotina</taxon>
        <taxon>Sordariomycetes</taxon>
        <taxon>Sordariomycetidae</taxon>
        <taxon>Ophiostomatales</taxon>
        <taxon>Ophiostomataceae</taxon>
        <taxon>Sporothrix</taxon>
    </lineage>
</organism>
<name>A0A0F2M9T3_SPOSC</name>
<evidence type="ECO:0000313" key="2">
    <source>
        <dbReference type="EMBL" id="KJR86438.1"/>
    </source>
</evidence>
<feature type="compositionally biased region" description="Basic and acidic residues" evidence="1">
    <location>
        <begin position="17"/>
        <end position="34"/>
    </location>
</feature>
<dbReference type="VEuPathDB" id="FungiDB:SPSK_02736"/>
<dbReference type="EMBL" id="AXCR01000006">
    <property type="protein sequence ID" value="KJR86438.1"/>
    <property type="molecule type" value="Genomic_DNA"/>
</dbReference>
<evidence type="ECO:0000313" key="3">
    <source>
        <dbReference type="Proteomes" id="UP000033710"/>
    </source>
</evidence>
<dbReference type="Proteomes" id="UP000033710">
    <property type="component" value="Unassembled WGS sequence"/>
</dbReference>